<dbReference type="HOGENOM" id="CLU_080002_1_0_1"/>
<feature type="compositionally biased region" description="Gly residues" evidence="9">
    <location>
        <begin position="179"/>
        <end position="196"/>
    </location>
</feature>
<keyword evidence="4 8" id="KW-0694">RNA-binding</keyword>
<evidence type="ECO:0000256" key="9">
    <source>
        <dbReference type="SAM" id="MobiDB-lite"/>
    </source>
</evidence>
<dbReference type="PANTHER" id="PTHR23237">
    <property type="entry name" value="NUCLEOLAR PROTEIN FAMILY A MEMBER 1 SNORNP PROTEIN GAR1"/>
    <property type="match status" value="1"/>
</dbReference>
<comment type="subcellular location">
    <subcellularLocation>
        <location evidence="1 8">Nucleus</location>
        <location evidence="1 8">Nucleolus</location>
    </subcellularLocation>
</comment>
<evidence type="ECO:0000256" key="8">
    <source>
        <dbReference type="RuleBase" id="RU364004"/>
    </source>
</evidence>
<organism evidence="10 11">
    <name type="scientific">Tetrahymena thermophila (strain SB210)</name>
    <dbReference type="NCBI Taxonomy" id="312017"/>
    <lineage>
        <taxon>Eukaryota</taxon>
        <taxon>Sar</taxon>
        <taxon>Alveolata</taxon>
        <taxon>Ciliophora</taxon>
        <taxon>Intramacronucleata</taxon>
        <taxon>Oligohymenophorea</taxon>
        <taxon>Hymenostomatida</taxon>
        <taxon>Tetrahymenina</taxon>
        <taxon>Tetrahymenidae</taxon>
        <taxon>Tetrahymena</taxon>
    </lineage>
</organism>
<comment type="subunit">
    <text evidence="8">Component of the small nucleolar ribonucleoprotein particles containing H/ACA-type snoRNAs (H/ACA snoRNPs).</text>
</comment>
<feature type="region of interest" description="Disordered" evidence="9">
    <location>
        <begin position="140"/>
        <end position="204"/>
    </location>
</feature>
<dbReference type="GO" id="GO:0034513">
    <property type="term" value="F:box H/ACA snoRNA binding"/>
    <property type="evidence" value="ECO:0007669"/>
    <property type="project" value="TreeGrafter"/>
</dbReference>
<evidence type="ECO:0000256" key="3">
    <source>
        <dbReference type="ARBA" id="ARBA00022552"/>
    </source>
</evidence>
<dbReference type="InterPro" id="IPR009000">
    <property type="entry name" value="Transl_B-barrel_sf"/>
</dbReference>
<dbReference type="EMBL" id="GG662368">
    <property type="protein sequence ID" value="EAS05477.1"/>
    <property type="molecule type" value="Genomic_DNA"/>
</dbReference>
<dbReference type="SUPFAM" id="SSF50447">
    <property type="entry name" value="Translation proteins"/>
    <property type="match status" value="1"/>
</dbReference>
<feature type="compositionally biased region" description="Gly residues" evidence="9">
    <location>
        <begin position="20"/>
        <end position="37"/>
    </location>
</feature>
<evidence type="ECO:0000256" key="1">
    <source>
        <dbReference type="ARBA" id="ARBA00004604"/>
    </source>
</evidence>
<proteinExistence type="inferred from homology"/>
<comment type="similarity">
    <text evidence="7 8">Belongs to the GAR1 family.</text>
</comment>
<dbReference type="GO" id="GO:0000454">
    <property type="term" value="P:snoRNA guided rRNA pseudouridine synthesis"/>
    <property type="evidence" value="ECO:0007669"/>
    <property type="project" value="TreeGrafter"/>
</dbReference>
<dbReference type="GeneID" id="7843935"/>
<dbReference type="RefSeq" id="XP_001025722.1">
    <property type="nucleotide sequence ID" value="XM_001025722.3"/>
</dbReference>
<feature type="region of interest" description="Disordered" evidence="9">
    <location>
        <begin position="1"/>
        <end position="47"/>
    </location>
</feature>
<evidence type="ECO:0000256" key="2">
    <source>
        <dbReference type="ARBA" id="ARBA00022517"/>
    </source>
</evidence>
<keyword evidence="6 8" id="KW-0687">Ribonucleoprotein</keyword>
<dbReference type="InterPro" id="IPR007504">
    <property type="entry name" value="H/ACA_rnp_Gar1/Naf1"/>
</dbReference>
<dbReference type="SMR" id="Q24CI3"/>
<keyword evidence="5 8" id="KW-0539">Nucleus</keyword>
<keyword evidence="2 8" id="KW-0690">Ribosome biogenesis</keyword>
<sequence>MAKDFKSAANNAGPRKDFRQGGGNAGGRGGFNKGGNFRGNNNRDMGPPERVEPVCVFSHTCGDQIVVKATDVKKVPKFNRGIYLENKTKVGTVDEILGPIDGFYYSIKLVEGVSADSYKPGDKFYMGWDDTLPIDRFLPKPKGAGGPRRGPGGIQKGGPGGRGGFQKGGFNNNNNKGGFNKGGFNKGGFNKGGNAGGFKKNFKN</sequence>
<evidence type="ECO:0000256" key="4">
    <source>
        <dbReference type="ARBA" id="ARBA00022884"/>
    </source>
</evidence>
<dbReference type="GO" id="GO:0031429">
    <property type="term" value="C:box H/ACA snoRNP complex"/>
    <property type="evidence" value="ECO:0007669"/>
    <property type="project" value="TreeGrafter"/>
</dbReference>
<gene>
    <name evidence="10" type="ORF">TTHERM_00929590</name>
</gene>
<dbReference type="FunFam" id="2.40.10.230:FF:000001">
    <property type="entry name" value="H/ACA ribonucleoprotein complex subunit"/>
    <property type="match status" value="1"/>
</dbReference>
<keyword evidence="3 8" id="KW-0698">rRNA processing</keyword>
<reference evidence="11" key="1">
    <citation type="journal article" date="2006" name="PLoS Biol.">
        <title>Macronuclear genome sequence of the ciliate Tetrahymena thermophila, a model eukaryote.</title>
        <authorList>
            <person name="Eisen J.A."/>
            <person name="Coyne R.S."/>
            <person name="Wu M."/>
            <person name="Wu D."/>
            <person name="Thiagarajan M."/>
            <person name="Wortman J.R."/>
            <person name="Badger J.H."/>
            <person name="Ren Q."/>
            <person name="Amedeo P."/>
            <person name="Jones K.M."/>
            <person name="Tallon L.J."/>
            <person name="Delcher A.L."/>
            <person name="Salzberg S.L."/>
            <person name="Silva J.C."/>
            <person name="Haas B.J."/>
            <person name="Majoros W.H."/>
            <person name="Farzad M."/>
            <person name="Carlton J.M."/>
            <person name="Smith R.K. Jr."/>
            <person name="Garg J."/>
            <person name="Pearlman R.E."/>
            <person name="Karrer K.M."/>
            <person name="Sun L."/>
            <person name="Manning G."/>
            <person name="Elde N.C."/>
            <person name="Turkewitz A.P."/>
            <person name="Asai D.J."/>
            <person name="Wilkes D.E."/>
            <person name="Wang Y."/>
            <person name="Cai H."/>
            <person name="Collins K."/>
            <person name="Stewart B.A."/>
            <person name="Lee S.R."/>
            <person name="Wilamowska K."/>
            <person name="Weinberg Z."/>
            <person name="Ruzzo W.L."/>
            <person name="Wloga D."/>
            <person name="Gaertig J."/>
            <person name="Frankel J."/>
            <person name="Tsao C.-C."/>
            <person name="Gorovsky M.A."/>
            <person name="Keeling P.J."/>
            <person name="Waller R.F."/>
            <person name="Patron N.J."/>
            <person name="Cherry J.M."/>
            <person name="Stover N.A."/>
            <person name="Krieger C.J."/>
            <person name="del Toro C."/>
            <person name="Ryder H.F."/>
            <person name="Williamson S.C."/>
            <person name="Barbeau R.A."/>
            <person name="Hamilton E.P."/>
            <person name="Orias E."/>
        </authorList>
    </citation>
    <scope>NUCLEOTIDE SEQUENCE [LARGE SCALE GENOMIC DNA]</scope>
    <source>
        <strain evidence="11">SB210</strain>
    </source>
</reference>
<dbReference type="InterPro" id="IPR038664">
    <property type="entry name" value="Gar1/Naf1_Cbf5-bd_sf"/>
</dbReference>
<dbReference type="Gene3D" id="2.40.10.230">
    <property type="entry name" value="Probable tRNA pseudouridine synthase domain"/>
    <property type="match status" value="1"/>
</dbReference>
<comment type="function">
    <text evidence="8">Required for ribosome biogenesis. Part of a complex which catalyzes pseudouridylation of rRNA. This involves the isomerization of uridine such that the ribose is subsequently attached to C5, instead of the normal N1. Pseudouridine ("psi") residues may serve to stabilize the conformation of rRNAs.</text>
</comment>
<dbReference type="AlphaFoldDB" id="Q24CI3"/>
<dbReference type="eggNOG" id="KOG3262">
    <property type="taxonomic scope" value="Eukaryota"/>
</dbReference>
<evidence type="ECO:0000313" key="10">
    <source>
        <dbReference type="EMBL" id="EAS05477.1"/>
    </source>
</evidence>
<feature type="compositionally biased region" description="Gly residues" evidence="9">
    <location>
        <begin position="143"/>
        <end position="167"/>
    </location>
</feature>
<dbReference type="InParanoid" id="Q24CI3"/>
<evidence type="ECO:0000256" key="5">
    <source>
        <dbReference type="ARBA" id="ARBA00023242"/>
    </source>
</evidence>
<evidence type="ECO:0000313" key="11">
    <source>
        <dbReference type="Proteomes" id="UP000009168"/>
    </source>
</evidence>
<accession>Q24CI3</accession>
<feature type="compositionally biased region" description="Low complexity" evidence="9">
    <location>
        <begin position="168"/>
        <end position="178"/>
    </location>
</feature>
<dbReference type="PANTHER" id="PTHR23237:SF6">
    <property type="entry name" value="H_ACA RIBONUCLEOPROTEIN COMPLEX SUBUNIT 1"/>
    <property type="match status" value="1"/>
</dbReference>
<dbReference type="STRING" id="312017.Q24CI3"/>
<dbReference type="KEGG" id="tet:TTHERM_00929590"/>
<dbReference type="Proteomes" id="UP000009168">
    <property type="component" value="Unassembled WGS sequence"/>
</dbReference>
<name>Q24CI3_TETTS</name>
<dbReference type="OMA" id="KPQDGIV"/>
<protein>
    <recommendedName>
        <fullName evidence="8">H/ACA ribonucleoprotein complex subunit</fullName>
    </recommendedName>
</protein>
<evidence type="ECO:0000256" key="7">
    <source>
        <dbReference type="ARBA" id="ARBA00038293"/>
    </source>
</evidence>
<keyword evidence="11" id="KW-1185">Reference proteome</keyword>
<dbReference type="Pfam" id="PF04410">
    <property type="entry name" value="Gar1"/>
    <property type="match status" value="1"/>
</dbReference>
<dbReference type="OrthoDB" id="2187159at2759"/>
<evidence type="ECO:0000256" key="6">
    <source>
        <dbReference type="ARBA" id="ARBA00023274"/>
    </source>
</evidence>